<comment type="function">
    <text evidence="9">Endolysin with lysozyme activity that degrades host peptidoglycans and participates with the holin and spanin proteins in the sequential events which lead to the programmed host cell lysis releasing the mature viral particles. Once the holin has permeabilized the host cell membrane, the endolysin can reach the periplasm and break down the peptidoglycan layer.</text>
</comment>
<comment type="subcellular location">
    <subcellularLocation>
        <location evidence="9">Host cytoplasm</location>
    </subcellularLocation>
    <text evidence="9">The endolysin is cytoplasmic, but can reach the periplasmic space with the help of the holins which disrupt the host cell membrane.</text>
</comment>
<evidence type="ECO:0000256" key="4">
    <source>
        <dbReference type="ARBA" id="ARBA00022638"/>
    </source>
</evidence>
<dbReference type="GeneID" id="17699725"/>
<dbReference type="GO" id="GO:0042742">
    <property type="term" value="P:defense response to bacterium"/>
    <property type="evidence" value="ECO:0007669"/>
    <property type="project" value="UniProtKB-KW"/>
</dbReference>
<evidence type="ECO:0000256" key="2">
    <source>
        <dbReference type="ARBA" id="ARBA00022529"/>
    </source>
</evidence>
<dbReference type="GO" id="GO:0030430">
    <property type="term" value="C:host cell cytoplasm"/>
    <property type="evidence" value="ECO:0007669"/>
    <property type="project" value="UniProtKB-SubCell"/>
</dbReference>
<dbReference type="InterPro" id="IPR051018">
    <property type="entry name" value="Bacteriophage_GH24"/>
</dbReference>
<dbReference type="GO" id="GO:0009253">
    <property type="term" value="P:peptidoglycan catabolic process"/>
    <property type="evidence" value="ECO:0007669"/>
    <property type="project" value="UniProtKB-UniRule"/>
</dbReference>
<dbReference type="PANTHER" id="PTHR38107">
    <property type="match status" value="1"/>
</dbReference>
<dbReference type="PANTHER" id="PTHR38107:SF3">
    <property type="entry name" value="LYSOZYME RRRD-RELATED"/>
    <property type="match status" value="1"/>
</dbReference>
<dbReference type="GO" id="GO:0003796">
    <property type="term" value="F:lysozyme activity"/>
    <property type="evidence" value="ECO:0007669"/>
    <property type="project" value="UniProtKB-UniRule"/>
</dbReference>
<evidence type="ECO:0000256" key="6">
    <source>
        <dbReference type="ARBA" id="ARBA00022852"/>
    </source>
</evidence>
<dbReference type="OrthoDB" id="18172at10239"/>
<organism evidence="11 12">
    <name type="scientific">Burkholderia phage JG068</name>
    <dbReference type="NCBI Taxonomy" id="1401297"/>
    <lineage>
        <taxon>Viruses</taxon>
        <taxon>Duplodnaviria</taxon>
        <taxon>Heunggongvirae</taxon>
        <taxon>Uroviricota</taxon>
        <taxon>Caudoviricetes</taxon>
        <taxon>Autographivirales</taxon>
        <taxon>Autonotataviridae</taxon>
        <taxon>Mguuvirus</taxon>
        <taxon>Mguuvirus JG068</taxon>
    </lineage>
</organism>
<dbReference type="EMBL" id="KC853746">
    <property type="protein sequence ID" value="AGW43629.1"/>
    <property type="molecule type" value="Genomic_DNA"/>
</dbReference>
<keyword evidence="12" id="KW-1185">Reference proteome</keyword>
<keyword evidence="5 9" id="KW-0378">Hydrolase</keyword>
<comment type="catalytic activity">
    <reaction evidence="1 9 10">
        <text>Hydrolysis of (1-&gt;4)-beta-linkages between N-acetylmuramic acid and N-acetyl-D-glucosamine residues in a peptidoglycan and between N-acetyl-D-glucosamine residues in chitodextrins.</text>
        <dbReference type="EC" id="3.2.1.17"/>
    </reaction>
</comment>
<evidence type="ECO:0000256" key="5">
    <source>
        <dbReference type="ARBA" id="ARBA00022801"/>
    </source>
</evidence>
<feature type="active site" description="Proton donor/acceptor" evidence="9">
    <location>
        <position position="36"/>
    </location>
</feature>
<proteinExistence type="inferred from homology"/>
<evidence type="ECO:0000256" key="10">
    <source>
        <dbReference type="RuleBase" id="RU003788"/>
    </source>
</evidence>
<dbReference type="RefSeq" id="YP_008853886.1">
    <property type="nucleotide sequence ID" value="NC_022916.1"/>
</dbReference>
<dbReference type="InterPro" id="IPR023346">
    <property type="entry name" value="Lysozyme-like_dom_sf"/>
</dbReference>
<evidence type="ECO:0000256" key="7">
    <source>
        <dbReference type="ARBA" id="ARBA00023142"/>
    </source>
</evidence>
<evidence type="ECO:0000313" key="11">
    <source>
        <dbReference type="EMBL" id="AGW43629.1"/>
    </source>
</evidence>
<evidence type="ECO:0000256" key="8">
    <source>
        <dbReference type="ARBA" id="ARBA00023295"/>
    </source>
</evidence>
<dbReference type="Proteomes" id="UP000016892">
    <property type="component" value="Segment"/>
</dbReference>
<keyword evidence="7 9" id="KW-0578">Host cell lysis by virus</keyword>
<keyword evidence="8 9" id="KW-0326">Glycosidase</keyword>
<keyword evidence="9" id="KW-1035">Host cytoplasm</keyword>
<evidence type="ECO:0000313" key="12">
    <source>
        <dbReference type="Proteomes" id="UP000016892"/>
    </source>
</evidence>
<keyword evidence="2 9" id="KW-0929">Antimicrobial</keyword>
<keyword evidence="3 9" id="KW-1188">Viral release from host cell</keyword>
<keyword evidence="4 9" id="KW-0081">Bacteriolytic enzyme</keyword>
<sequence>MHPIVKRAIALATVAGAGFIGGLAGDEGIRNVGHRDPGGRLDKPTACVGHTGPGVKEGVRYSDEQCAQWLAQDADNAAREAKRVIRPQLYAKLSQAERDSYSDFVFNKGLPNFQQSTMLRKLNAGDRVGACKEHRAWVYGRDKHGAKVKLPGLVKRAEKNAQECLAGVAGIRR</sequence>
<accession>U3PFR1</accession>
<evidence type="ECO:0000256" key="3">
    <source>
        <dbReference type="ARBA" id="ARBA00022612"/>
    </source>
</evidence>
<evidence type="ECO:0000256" key="9">
    <source>
        <dbReference type="HAMAP-Rule" id="MF_04110"/>
    </source>
</evidence>
<dbReference type="InterPro" id="IPR023347">
    <property type="entry name" value="Lysozyme_dom_sf"/>
</dbReference>
<dbReference type="CDD" id="cd16900">
    <property type="entry name" value="endolysin_R21-like"/>
    <property type="match status" value="1"/>
</dbReference>
<feature type="active site" description="Proton donor/acceptor" evidence="9">
    <location>
        <position position="27"/>
    </location>
</feature>
<dbReference type="EC" id="3.2.1.17" evidence="9"/>
<protein>
    <recommendedName>
        <fullName evidence="9">Endolysin</fullName>
        <ecNumber evidence="9">3.2.1.17</ecNumber>
    </recommendedName>
    <alternativeName>
        <fullName evidence="9">Lysis protein</fullName>
    </alternativeName>
    <alternativeName>
        <fullName evidence="9">Lysozyme</fullName>
    </alternativeName>
    <alternativeName>
        <fullName evidence="9">Muramidase</fullName>
    </alternativeName>
</protein>
<comment type="similarity">
    <text evidence="9 10">Belongs to the glycosyl hydrolase 24 family.</text>
</comment>
<dbReference type="GO" id="GO:0044659">
    <property type="term" value="P:viral release from host cell by cytolysis"/>
    <property type="evidence" value="ECO:0007669"/>
    <property type="project" value="UniProtKB-UniRule"/>
</dbReference>
<dbReference type="SUPFAM" id="SSF53955">
    <property type="entry name" value="Lysozyme-like"/>
    <property type="match status" value="1"/>
</dbReference>
<dbReference type="Gene3D" id="1.10.530.40">
    <property type="match status" value="1"/>
</dbReference>
<reference evidence="11 12" key="1">
    <citation type="journal article" date="2013" name="BMC Genomics">
        <title>Genomic characterization of JG068, a novel virulent podovirus active against Burkholderia cenocepacia.</title>
        <authorList>
            <person name="Lynch K.H."/>
            <person name="Abdu A.H."/>
            <person name="Schobert M."/>
            <person name="Dennis J.J."/>
        </authorList>
    </citation>
    <scope>NUCLEOTIDE SEQUENCE [LARGE SCALE GENOMIC DNA]</scope>
</reference>
<keyword evidence="6 9" id="KW-0204">Cytolysis</keyword>
<evidence type="ECO:0000256" key="1">
    <source>
        <dbReference type="ARBA" id="ARBA00000632"/>
    </source>
</evidence>
<dbReference type="HAMAP" id="MF_04110">
    <property type="entry name" value="ENDOLYSIN_T4"/>
    <property type="match status" value="1"/>
</dbReference>
<dbReference type="Pfam" id="PF00959">
    <property type="entry name" value="Phage_lysozyme"/>
    <property type="match status" value="1"/>
</dbReference>
<name>U3PFR1_9CAUD</name>
<dbReference type="GO" id="GO:0016998">
    <property type="term" value="P:cell wall macromolecule catabolic process"/>
    <property type="evidence" value="ECO:0007669"/>
    <property type="project" value="InterPro"/>
</dbReference>
<dbReference type="InterPro" id="IPR034690">
    <property type="entry name" value="Endolysin_T4_type"/>
</dbReference>
<gene>
    <name evidence="11" type="ORF">JG068_047</name>
</gene>
<dbReference type="KEGG" id="vg:17699725"/>
<dbReference type="InterPro" id="IPR002196">
    <property type="entry name" value="Glyco_hydro_24"/>
</dbReference>